<dbReference type="GO" id="GO:0004674">
    <property type="term" value="F:protein serine/threonine kinase activity"/>
    <property type="evidence" value="ECO:0007669"/>
    <property type="project" value="UniProtKB-KW"/>
</dbReference>
<dbReference type="InterPro" id="IPR008271">
    <property type="entry name" value="Ser/Thr_kinase_AS"/>
</dbReference>
<reference evidence="20" key="2">
    <citation type="submission" date="2023-05" db="EMBL/GenBank/DDBJ databases">
        <authorList>
            <person name="Schelkunov M.I."/>
        </authorList>
    </citation>
    <scope>NUCLEOTIDE SEQUENCE</scope>
    <source>
        <strain evidence="20">Hsosn_3</strain>
        <tissue evidence="20">Leaf</tissue>
    </source>
</reference>
<feature type="domain" description="EF-hand" evidence="19">
    <location>
        <begin position="338"/>
        <end position="373"/>
    </location>
</feature>
<evidence type="ECO:0000256" key="1">
    <source>
        <dbReference type="ARBA" id="ARBA00004635"/>
    </source>
</evidence>
<dbReference type="SMART" id="SM00054">
    <property type="entry name" value="EFh"/>
    <property type="match status" value="4"/>
</dbReference>
<evidence type="ECO:0000256" key="14">
    <source>
        <dbReference type="ARBA" id="ARBA00023288"/>
    </source>
</evidence>
<evidence type="ECO:0000259" key="19">
    <source>
        <dbReference type="PROSITE" id="PS50222"/>
    </source>
</evidence>
<dbReference type="GO" id="GO:0005524">
    <property type="term" value="F:ATP binding"/>
    <property type="evidence" value="ECO:0007669"/>
    <property type="project" value="UniProtKB-KW"/>
</dbReference>
<dbReference type="PANTHER" id="PTHR24349">
    <property type="entry name" value="SERINE/THREONINE-PROTEIN KINASE"/>
    <property type="match status" value="1"/>
</dbReference>
<dbReference type="PROSITE" id="PS50011">
    <property type="entry name" value="PROTEIN_KINASE_DOM"/>
    <property type="match status" value="1"/>
</dbReference>
<comment type="similarity">
    <text evidence="15">Belongs to the protein kinase superfamily. Ser/Thr protein kinase family. CDPK subfamily.</text>
</comment>
<evidence type="ECO:0000256" key="7">
    <source>
        <dbReference type="ARBA" id="ARBA00022723"/>
    </source>
</evidence>
<dbReference type="InterPro" id="IPR011009">
    <property type="entry name" value="Kinase-like_dom_sf"/>
</dbReference>
<evidence type="ECO:0000259" key="18">
    <source>
        <dbReference type="PROSITE" id="PS50011"/>
    </source>
</evidence>
<keyword evidence="11" id="KW-0106">Calcium</keyword>
<keyword evidence="8" id="KW-0677">Repeat</keyword>
<evidence type="ECO:0000256" key="13">
    <source>
        <dbReference type="ARBA" id="ARBA00023136"/>
    </source>
</evidence>
<feature type="domain" description="Protein kinase" evidence="18">
    <location>
        <begin position="1"/>
        <end position="259"/>
    </location>
</feature>
<keyword evidence="10 20" id="KW-0418">Kinase</keyword>
<evidence type="ECO:0000256" key="17">
    <source>
        <dbReference type="ARBA" id="ARBA00048679"/>
    </source>
</evidence>
<dbReference type="InterPro" id="IPR011992">
    <property type="entry name" value="EF-hand-dom_pair"/>
</dbReference>
<keyword evidence="4" id="KW-0723">Serine/threonine-protein kinase</keyword>
<protein>
    <recommendedName>
        <fullName evidence="3">non-specific serine/threonine protein kinase</fullName>
        <ecNumber evidence="3">2.7.11.1</ecNumber>
    </recommendedName>
</protein>
<dbReference type="Proteomes" id="UP001237642">
    <property type="component" value="Unassembled WGS sequence"/>
</dbReference>
<dbReference type="InterPro" id="IPR000719">
    <property type="entry name" value="Prot_kinase_dom"/>
</dbReference>
<dbReference type="Gene3D" id="3.30.200.20">
    <property type="entry name" value="Phosphorylase Kinase, domain 1"/>
    <property type="match status" value="1"/>
</dbReference>
<dbReference type="FunFam" id="1.10.238.10:FF:000050">
    <property type="entry name" value="Calcium-dependent protein kinase 7"/>
    <property type="match status" value="1"/>
</dbReference>
<dbReference type="PROSITE" id="PS00018">
    <property type="entry name" value="EF_HAND_1"/>
    <property type="match status" value="3"/>
</dbReference>
<dbReference type="SUPFAM" id="SSF56112">
    <property type="entry name" value="Protein kinase-like (PK-like)"/>
    <property type="match status" value="1"/>
</dbReference>
<name>A0AAD8HH06_9APIA</name>
<feature type="domain" description="EF-hand" evidence="19">
    <location>
        <begin position="302"/>
        <end position="337"/>
    </location>
</feature>
<dbReference type="AlphaFoldDB" id="A0AAD8HH06"/>
<evidence type="ECO:0000256" key="10">
    <source>
        <dbReference type="ARBA" id="ARBA00022777"/>
    </source>
</evidence>
<dbReference type="SMART" id="SM00220">
    <property type="entry name" value="S_TKc"/>
    <property type="match status" value="1"/>
</dbReference>
<evidence type="ECO:0000313" key="20">
    <source>
        <dbReference type="EMBL" id="KAK1366209.1"/>
    </source>
</evidence>
<dbReference type="CDD" id="cd00051">
    <property type="entry name" value="EFh"/>
    <property type="match status" value="1"/>
</dbReference>
<keyword evidence="14" id="KW-0449">Lipoprotein</keyword>
<dbReference type="Pfam" id="PF13499">
    <property type="entry name" value="EF-hand_7"/>
    <property type="match status" value="2"/>
</dbReference>
<evidence type="ECO:0000256" key="5">
    <source>
        <dbReference type="ARBA" id="ARBA00022679"/>
    </source>
</evidence>
<evidence type="ECO:0000256" key="9">
    <source>
        <dbReference type="ARBA" id="ARBA00022741"/>
    </source>
</evidence>
<feature type="domain" description="EF-hand" evidence="19">
    <location>
        <begin position="410"/>
        <end position="445"/>
    </location>
</feature>
<dbReference type="InterPro" id="IPR050205">
    <property type="entry name" value="CDPK_Ser/Thr_kinases"/>
</dbReference>
<dbReference type="CDD" id="cd05117">
    <property type="entry name" value="STKc_CAMK"/>
    <property type="match status" value="1"/>
</dbReference>
<dbReference type="Gene3D" id="1.10.238.10">
    <property type="entry name" value="EF-hand"/>
    <property type="match status" value="1"/>
</dbReference>
<evidence type="ECO:0000256" key="12">
    <source>
        <dbReference type="ARBA" id="ARBA00022840"/>
    </source>
</evidence>
<evidence type="ECO:0000256" key="2">
    <source>
        <dbReference type="ARBA" id="ARBA00005354"/>
    </source>
</evidence>
<dbReference type="SUPFAM" id="SSF47473">
    <property type="entry name" value="EF-hand"/>
    <property type="match status" value="1"/>
</dbReference>
<gene>
    <name evidence="20" type="ORF">POM88_041770</name>
</gene>
<accession>A0AAD8HH06</accession>
<dbReference type="InterPro" id="IPR018247">
    <property type="entry name" value="EF_Hand_1_Ca_BS"/>
</dbReference>
<evidence type="ECO:0000256" key="4">
    <source>
        <dbReference type="ARBA" id="ARBA00022527"/>
    </source>
</evidence>
<dbReference type="EC" id="2.7.11.1" evidence="3"/>
<dbReference type="InterPro" id="IPR002048">
    <property type="entry name" value="EF_hand_dom"/>
</dbReference>
<comment type="subcellular location">
    <subcellularLocation>
        <location evidence="1">Membrane</location>
        <topology evidence="1">Lipid-anchor</topology>
    </subcellularLocation>
</comment>
<dbReference type="Gene3D" id="1.10.510.10">
    <property type="entry name" value="Transferase(Phosphotransferase) domain 1"/>
    <property type="match status" value="1"/>
</dbReference>
<dbReference type="Pfam" id="PF00069">
    <property type="entry name" value="Pkinase"/>
    <property type="match status" value="1"/>
</dbReference>
<comment type="catalytic activity">
    <reaction evidence="16">
        <text>L-threonyl-[protein] + ATP = O-phospho-L-threonyl-[protein] + ADP + H(+)</text>
        <dbReference type="Rhea" id="RHEA:46608"/>
        <dbReference type="Rhea" id="RHEA-COMP:11060"/>
        <dbReference type="Rhea" id="RHEA-COMP:11605"/>
        <dbReference type="ChEBI" id="CHEBI:15378"/>
        <dbReference type="ChEBI" id="CHEBI:30013"/>
        <dbReference type="ChEBI" id="CHEBI:30616"/>
        <dbReference type="ChEBI" id="CHEBI:61977"/>
        <dbReference type="ChEBI" id="CHEBI:456216"/>
        <dbReference type="EC" id="2.7.11.1"/>
    </reaction>
</comment>
<evidence type="ECO:0000256" key="6">
    <source>
        <dbReference type="ARBA" id="ARBA00022707"/>
    </source>
</evidence>
<keyword evidence="5" id="KW-0808">Transferase</keyword>
<dbReference type="GO" id="GO:0016020">
    <property type="term" value="C:membrane"/>
    <property type="evidence" value="ECO:0007669"/>
    <property type="project" value="UniProtKB-SubCell"/>
</dbReference>
<dbReference type="EMBL" id="JAUIZM010000009">
    <property type="protein sequence ID" value="KAK1366209.1"/>
    <property type="molecule type" value="Genomic_DNA"/>
</dbReference>
<evidence type="ECO:0000256" key="16">
    <source>
        <dbReference type="ARBA" id="ARBA00047899"/>
    </source>
</evidence>
<comment type="similarity">
    <text evidence="2">Belongs to the protein kinase superfamily. CAMK Ser/Thr protein kinase family. CaMK subfamily.</text>
</comment>
<keyword evidence="7" id="KW-0479">Metal-binding</keyword>
<feature type="domain" description="EF-hand" evidence="19">
    <location>
        <begin position="374"/>
        <end position="409"/>
    </location>
</feature>
<dbReference type="PROSITE" id="PS50222">
    <property type="entry name" value="EF_HAND_2"/>
    <property type="match status" value="4"/>
</dbReference>
<keyword evidence="12" id="KW-0067">ATP-binding</keyword>
<proteinExistence type="inferred from homology"/>
<sequence length="474" mass="53254">MGNCCAIPSDPSVKKKGKNKPNPFSVDYVANYSKGGYKSPVLENPTGHEIEQTYELGNELGRGEFGDTYEDDKAVHLVMELCEGGELFDRIVARGHYTERAAAGVTRTIIEIILMCHKHGVMHRDLKPENFLFANKKETAALKTIDFGLSVFFKPGETFNEIVGSPYYMAPEVLKRNYGPEIDVWSAGVILYILLCGVPPFWAETEQGVAQAIIRSVVDFKRDPWPKVSDSAKDLVRKMLNPDPKKRLTAQEVLDHPWIQNDKKAPNVSLGETVKARLKQFSMMNKLKKKALQVIAEHLSDEEVAGIKEGFKVMDINNKGKINIDELRVGLHKIGQQIADADLQILMDAGDIDKDGHLNYGEFVAISVHLKKMGNDDHLHKAFAFFDQNKNGYIEIEELRDALSDEVDTSSEEVITAIMQDVDTDKDGCISYEEFAAMMKSGTDWRKASRQYSRERYNSLSLTLIRDGSVKVKD</sequence>
<keyword evidence="6" id="KW-0519">Myristate</keyword>
<organism evidence="20 21">
    <name type="scientific">Heracleum sosnowskyi</name>
    <dbReference type="NCBI Taxonomy" id="360622"/>
    <lineage>
        <taxon>Eukaryota</taxon>
        <taxon>Viridiplantae</taxon>
        <taxon>Streptophyta</taxon>
        <taxon>Embryophyta</taxon>
        <taxon>Tracheophyta</taxon>
        <taxon>Spermatophyta</taxon>
        <taxon>Magnoliopsida</taxon>
        <taxon>eudicotyledons</taxon>
        <taxon>Gunneridae</taxon>
        <taxon>Pentapetalae</taxon>
        <taxon>asterids</taxon>
        <taxon>campanulids</taxon>
        <taxon>Apiales</taxon>
        <taxon>Apiaceae</taxon>
        <taxon>Apioideae</taxon>
        <taxon>apioid superclade</taxon>
        <taxon>Tordylieae</taxon>
        <taxon>Tordyliinae</taxon>
        <taxon>Heracleum</taxon>
    </lineage>
</organism>
<evidence type="ECO:0000256" key="3">
    <source>
        <dbReference type="ARBA" id="ARBA00012513"/>
    </source>
</evidence>
<dbReference type="GO" id="GO:0005509">
    <property type="term" value="F:calcium ion binding"/>
    <property type="evidence" value="ECO:0007669"/>
    <property type="project" value="InterPro"/>
</dbReference>
<comment type="caution">
    <text evidence="20">The sequence shown here is derived from an EMBL/GenBank/DDBJ whole genome shotgun (WGS) entry which is preliminary data.</text>
</comment>
<keyword evidence="9" id="KW-0547">Nucleotide-binding</keyword>
<evidence type="ECO:0000256" key="8">
    <source>
        <dbReference type="ARBA" id="ARBA00022737"/>
    </source>
</evidence>
<keyword evidence="21" id="KW-1185">Reference proteome</keyword>
<dbReference type="PROSITE" id="PS00108">
    <property type="entry name" value="PROTEIN_KINASE_ST"/>
    <property type="match status" value="1"/>
</dbReference>
<evidence type="ECO:0000256" key="15">
    <source>
        <dbReference type="ARBA" id="ARBA00024334"/>
    </source>
</evidence>
<keyword evidence="13" id="KW-0472">Membrane</keyword>
<comment type="catalytic activity">
    <reaction evidence="17">
        <text>L-seryl-[protein] + ATP = O-phospho-L-seryl-[protein] + ADP + H(+)</text>
        <dbReference type="Rhea" id="RHEA:17989"/>
        <dbReference type="Rhea" id="RHEA-COMP:9863"/>
        <dbReference type="Rhea" id="RHEA-COMP:11604"/>
        <dbReference type="ChEBI" id="CHEBI:15378"/>
        <dbReference type="ChEBI" id="CHEBI:29999"/>
        <dbReference type="ChEBI" id="CHEBI:30616"/>
        <dbReference type="ChEBI" id="CHEBI:83421"/>
        <dbReference type="ChEBI" id="CHEBI:456216"/>
        <dbReference type="EC" id="2.7.11.1"/>
    </reaction>
</comment>
<evidence type="ECO:0000256" key="11">
    <source>
        <dbReference type="ARBA" id="ARBA00022837"/>
    </source>
</evidence>
<dbReference type="FunFam" id="1.10.510.10:FF:000067">
    <property type="entry name" value="calcium-dependent protein kinase 13"/>
    <property type="match status" value="1"/>
</dbReference>
<reference evidence="20" key="1">
    <citation type="submission" date="2023-02" db="EMBL/GenBank/DDBJ databases">
        <title>Genome of toxic invasive species Heracleum sosnowskyi carries increased number of genes despite the absence of recent whole-genome duplications.</title>
        <authorList>
            <person name="Schelkunov M."/>
            <person name="Shtratnikova V."/>
            <person name="Makarenko M."/>
            <person name="Klepikova A."/>
            <person name="Omelchenko D."/>
            <person name="Novikova G."/>
            <person name="Obukhova E."/>
            <person name="Bogdanov V."/>
            <person name="Penin A."/>
            <person name="Logacheva M."/>
        </authorList>
    </citation>
    <scope>NUCLEOTIDE SEQUENCE</scope>
    <source>
        <strain evidence="20">Hsosn_3</strain>
        <tissue evidence="20">Leaf</tissue>
    </source>
</reference>
<evidence type="ECO:0000313" key="21">
    <source>
        <dbReference type="Proteomes" id="UP001237642"/>
    </source>
</evidence>